<feature type="domain" description="DUF7779" evidence="1">
    <location>
        <begin position="325"/>
        <end position="416"/>
    </location>
</feature>
<dbReference type="InterPro" id="IPR053137">
    <property type="entry name" value="NLR-like"/>
</dbReference>
<reference evidence="3" key="1">
    <citation type="submission" date="2015-09" db="EMBL/GenBank/DDBJ databases">
        <authorList>
            <person name="Fill T.P."/>
            <person name="Baretta J.F."/>
            <person name="de Almeida L.G."/>
            <person name="Rocha M."/>
            <person name="de Souza D.H."/>
            <person name="Malavazi I."/>
            <person name="Cerdeira L.T."/>
            <person name="Hong H."/>
            <person name="Samborskyy M."/>
            <person name="de Vasconcelos A.T."/>
            <person name="Leadlay P."/>
            <person name="Rodrigues-Filho E."/>
        </authorList>
    </citation>
    <scope>NUCLEOTIDE SEQUENCE [LARGE SCALE GENOMIC DNA]</scope>
    <source>
        <strain evidence="3">LaBioMMi 136</strain>
    </source>
</reference>
<dbReference type="InterPro" id="IPR027417">
    <property type="entry name" value="P-loop_NTPase"/>
</dbReference>
<dbReference type="Pfam" id="PF13424">
    <property type="entry name" value="TPR_12"/>
    <property type="match status" value="2"/>
</dbReference>
<evidence type="ECO:0000313" key="3">
    <source>
        <dbReference type="Proteomes" id="UP000190744"/>
    </source>
</evidence>
<dbReference type="InterPro" id="IPR056681">
    <property type="entry name" value="DUF7779"/>
</dbReference>
<dbReference type="Gene3D" id="3.40.50.300">
    <property type="entry name" value="P-loop containing nucleotide triphosphate hydrolases"/>
    <property type="match status" value="1"/>
</dbReference>
<dbReference type="Gene3D" id="1.25.40.10">
    <property type="entry name" value="Tetratricopeptide repeat domain"/>
    <property type="match status" value="2"/>
</dbReference>
<dbReference type="NCBIfam" id="NF040586">
    <property type="entry name" value="FxSxx_TPR"/>
    <property type="match status" value="1"/>
</dbReference>
<dbReference type="PANTHER" id="PTHR46082">
    <property type="entry name" value="ATP/GTP-BINDING PROTEIN-RELATED"/>
    <property type="match status" value="1"/>
</dbReference>
<organism evidence="2 3">
    <name type="scientific">Penicillium brasilianum</name>
    <dbReference type="NCBI Taxonomy" id="104259"/>
    <lineage>
        <taxon>Eukaryota</taxon>
        <taxon>Fungi</taxon>
        <taxon>Dikarya</taxon>
        <taxon>Ascomycota</taxon>
        <taxon>Pezizomycotina</taxon>
        <taxon>Eurotiomycetes</taxon>
        <taxon>Eurotiomycetidae</taxon>
        <taxon>Eurotiales</taxon>
        <taxon>Aspergillaceae</taxon>
        <taxon>Penicillium</taxon>
    </lineage>
</organism>
<dbReference type="InterPro" id="IPR019734">
    <property type="entry name" value="TPR_rpt"/>
</dbReference>
<proteinExistence type="predicted"/>
<name>A0A1S9RVU7_PENBI</name>
<dbReference type="Pfam" id="PF13374">
    <property type="entry name" value="TPR_10"/>
    <property type="match status" value="3"/>
</dbReference>
<protein>
    <recommendedName>
        <fullName evidence="1">DUF7779 domain-containing protein</fullName>
    </recommendedName>
</protein>
<gene>
    <name evidence="2" type="ORF">PEBR_07860</name>
</gene>
<evidence type="ECO:0000259" key="1">
    <source>
        <dbReference type="Pfam" id="PF25000"/>
    </source>
</evidence>
<dbReference type="SUPFAM" id="SSF48452">
    <property type="entry name" value="TPR-like"/>
    <property type="match status" value="3"/>
</dbReference>
<evidence type="ECO:0000313" key="2">
    <source>
        <dbReference type="EMBL" id="OOQ89516.1"/>
    </source>
</evidence>
<accession>A0A1S9RVU7</accession>
<dbReference type="Pfam" id="PF25000">
    <property type="entry name" value="DUF7779"/>
    <property type="match status" value="1"/>
</dbReference>
<dbReference type="AlphaFoldDB" id="A0A1S9RVU7"/>
<dbReference type="Proteomes" id="UP000190744">
    <property type="component" value="Unassembled WGS sequence"/>
</dbReference>
<dbReference type="SUPFAM" id="SSF52540">
    <property type="entry name" value="P-loop containing nucleoside triphosphate hydrolases"/>
    <property type="match status" value="1"/>
</dbReference>
<sequence>MASTTYFGINNGVQVGNNYGEFTAEFHLPPERPETPPSPLSTVPITRNPDFVGRDTLLQRIHDKCSVLGSSTALVGLGGVGKSQLAIEYSYRIGSQSPAIWVFWVHASSAGRFKESFWDIADQVKIPGRQNPHINILKQVENLLRDKKRGKWFLILDSVDDEECLRKPPATGPETLTYGQGNAQTKPLWKYIPRVPHGSILITSRTQDVALRMVDHKDLIEVTPMEKSEALELLQRKLELPGESQGSGQLVEELEFMPLSIIQAASYIRNQAPLYSVLQYLRDFRKSDREAIRLLENEAGHCYRDWEAKNSILVTWQMSFDHIRQKSPTAADLLSLMSFFDRQGIPENLLRTRYESSSNSITDKLDDSSDHKSSNSDIDYEFRGDITTLRNYSFISVSVNGRLFTMHRLVQLTTFAWLEIHGKTEQWKGKFISNLYNEFPINEYENWEKCQSLFPHVQSAMSHRPTSQESLLQWTTVLFKGACYGLQSGNIAVSREMVWQSRNQRMKLMGLEDEEALASTVTLATAYWAEGWWEKAEKLYLWVMEVSKAKFGDNHPSTLASTANLAVTYLSQGRWEEAEKLFLSLIDTAKTKFGDDHFSTLMSIANLAQTYSVQGRWNEAEKLLVQVIQSSKTKVGGDHPITLSSMTNLASTYIRQGRWKEAEKLSVQVIESSKMKLGENHPATLASEANLALTYRKWERVQEAEKLLERVVETRKTNVGDDHPDTLSDMANLALVYESQGRSKEAEKLFVQVMETRKTKLGEDHPNTLFSMASLALFRKSAGQNDDALELLQACLAKQSKILGPYHPHTLATSEILLEWAIERLHISIKL</sequence>
<dbReference type="SMART" id="SM00028">
    <property type="entry name" value="TPR"/>
    <property type="match status" value="6"/>
</dbReference>
<comment type="caution">
    <text evidence="2">The sequence shown here is derived from an EMBL/GenBank/DDBJ whole genome shotgun (WGS) entry which is preliminary data.</text>
</comment>
<dbReference type="InterPro" id="IPR011990">
    <property type="entry name" value="TPR-like_helical_dom_sf"/>
</dbReference>
<dbReference type="PANTHER" id="PTHR46082:SF11">
    <property type="entry name" value="AAA+ ATPASE DOMAIN-CONTAINING PROTEIN-RELATED"/>
    <property type="match status" value="1"/>
</dbReference>
<dbReference type="EMBL" id="LJBN01000108">
    <property type="protein sequence ID" value="OOQ89516.1"/>
    <property type="molecule type" value="Genomic_DNA"/>
</dbReference>